<evidence type="ECO:0000313" key="2">
    <source>
        <dbReference type="EMBL" id="KAK7461709.1"/>
    </source>
</evidence>
<dbReference type="EMBL" id="JBANRG010000012">
    <property type="protein sequence ID" value="KAK7461709.1"/>
    <property type="molecule type" value="Genomic_DNA"/>
</dbReference>
<dbReference type="PROSITE" id="PS50181">
    <property type="entry name" value="FBOX"/>
    <property type="match status" value="1"/>
</dbReference>
<name>A0ABR1JJW7_9AGAR</name>
<comment type="caution">
    <text evidence="2">The sequence shown here is derived from an EMBL/GenBank/DDBJ whole genome shotgun (WGS) entry which is preliminary data.</text>
</comment>
<dbReference type="InterPro" id="IPR036047">
    <property type="entry name" value="F-box-like_dom_sf"/>
</dbReference>
<organism evidence="2 3">
    <name type="scientific">Marasmiellus scandens</name>
    <dbReference type="NCBI Taxonomy" id="2682957"/>
    <lineage>
        <taxon>Eukaryota</taxon>
        <taxon>Fungi</taxon>
        <taxon>Dikarya</taxon>
        <taxon>Basidiomycota</taxon>
        <taxon>Agaricomycotina</taxon>
        <taxon>Agaricomycetes</taxon>
        <taxon>Agaricomycetidae</taxon>
        <taxon>Agaricales</taxon>
        <taxon>Marasmiineae</taxon>
        <taxon>Omphalotaceae</taxon>
        <taxon>Marasmiellus</taxon>
    </lineage>
</organism>
<dbReference type="Gene3D" id="1.20.1280.50">
    <property type="match status" value="1"/>
</dbReference>
<dbReference type="InterPro" id="IPR001810">
    <property type="entry name" value="F-box_dom"/>
</dbReference>
<evidence type="ECO:0000313" key="3">
    <source>
        <dbReference type="Proteomes" id="UP001498398"/>
    </source>
</evidence>
<dbReference type="Proteomes" id="UP001498398">
    <property type="component" value="Unassembled WGS sequence"/>
</dbReference>
<gene>
    <name evidence="2" type="ORF">VKT23_008135</name>
</gene>
<protein>
    <recommendedName>
        <fullName evidence="1">F-box domain-containing protein</fullName>
    </recommendedName>
</protein>
<accession>A0ABR1JJW7</accession>
<reference evidence="2 3" key="1">
    <citation type="submission" date="2024-01" db="EMBL/GenBank/DDBJ databases">
        <title>A draft genome for the cacao thread blight pathogen Marasmiellus scandens.</title>
        <authorList>
            <person name="Baruah I.K."/>
            <person name="Leung J."/>
            <person name="Bukari Y."/>
            <person name="Amoako-Attah I."/>
            <person name="Meinhardt L.W."/>
            <person name="Bailey B.A."/>
            <person name="Cohen S.P."/>
        </authorList>
    </citation>
    <scope>NUCLEOTIDE SEQUENCE [LARGE SCALE GENOMIC DNA]</scope>
    <source>
        <strain evidence="2 3">GH-19</strain>
    </source>
</reference>
<feature type="domain" description="F-box" evidence="1">
    <location>
        <begin position="125"/>
        <end position="182"/>
    </location>
</feature>
<proteinExistence type="predicted"/>
<dbReference type="SUPFAM" id="SSF52058">
    <property type="entry name" value="L domain-like"/>
    <property type="match status" value="1"/>
</dbReference>
<evidence type="ECO:0000259" key="1">
    <source>
        <dbReference type="PROSITE" id="PS50181"/>
    </source>
</evidence>
<sequence length="589" mass="67412">MIPNKQLHEVFSALERELGRLRRVVLGLFHQRQLLLEMGEEGRVDLDDSFGIEICDKCHAVFPELTLSRASAQSPQEETFSDRTSAVLIENKRVMSVFRDLQEASGHLKPFAEEYQAIVGLQSLKCSVYELPLEILTEIFAFLTESCAIGEHTERDAPRVLSQVCSHWRNVLHSTPKLWSKILLGKHNRVYEPHSIAKALNRANLHLEYSGNAPLRIFANFRATQDYGEPLRLLFVALGAHAHRWQNLEFRLNPGDFNQIPFPKTLPRLARLTCEVFGPGQIPSLPRFDAPHLRYMYLCGFSLYGDTSGSSLQLGTRQESIRISNLERLTLKSVPLREVISFLRRASSVEYLVLANLRHGRGTVPVMPEFTMTSCKCIRIQVTDDFNKEVNALFGSAKFPKLKVLELASLRQAKKTISIAEIPLLIPMLLRSNYEYLRAFSLIRVIATDTELLGILTELPSLTDLTIDERLPPSFTRSERKEHLRIFTRHFLYRISGLGGVGKLLGDRVLLRKLTWLRLVFRNRKLEERELVSMLKSRFMVESDSRLVLDADGMPMTGMTNLRRASLSIPKKRITHWFRRKLAILQGNM</sequence>
<dbReference type="SUPFAM" id="SSF81383">
    <property type="entry name" value="F-box domain"/>
    <property type="match status" value="1"/>
</dbReference>
<keyword evidence="3" id="KW-1185">Reference proteome</keyword>